<gene>
    <name evidence="4" type="primary">yvoA_1</name>
    <name evidence="4" type="ORF">ERS852425_01306</name>
</gene>
<dbReference type="GO" id="GO:0003700">
    <property type="term" value="F:DNA-binding transcription factor activity"/>
    <property type="evidence" value="ECO:0007669"/>
    <property type="project" value="InterPro"/>
</dbReference>
<dbReference type="PROSITE" id="PS50949">
    <property type="entry name" value="HTH_GNTR"/>
    <property type="match status" value="1"/>
</dbReference>
<dbReference type="PRINTS" id="PR00035">
    <property type="entry name" value="HTHGNTR"/>
</dbReference>
<name>A0A173SIK5_ANAHA</name>
<dbReference type="InterPro" id="IPR050679">
    <property type="entry name" value="Bact_HTH_transcr_reg"/>
</dbReference>
<dbReference type="SUPFAM" id="SSF64288">
    <property type="entry name" value="Chorismate lyase-like"/>
    <property type="match status" value="1"/>
</dbReference>
<keyword evidence="1" id="KW-0805">Transcription regulation</keyword>
<accession>A0A173SIK5</accession>
<dbReference type="SMART" id="SM00345">
    <property type="entry name" value="HTH_GNTR"/>
    <property type="match status" value="1"/>
</dbReference>
<dbReference type="Pfam" id="PF00392">
    <property type="entry name" value="GntR"/>
    <property type="match status" value="1"/>
</dbReference>
<dbReference type="InterPro" id="IPR036390">
    <property type="entry name" value="WH_DNA-bd_sf"/>
</dbReference>
<dbReference type="GO" id="GO:0045892">
    <property type="term" value="P:negative regulation of DNA-templated transcription"/>
    <property type="evidence" value="ECO:0007669"/>
    <property type="project" value="TreeGrafter"/>
</dbReference>
<sequence>MGAFYLDIKKDLLDKILSGVYQQGSIIPNEYELAEIYNVSRPTIRKAVQILVDEGYLEKRKKRGTIVCDPTIRQEFAQVIQTFDKEVKEKGLTPSTKVLTFKQEKAEEEVRQKLNLKETEKVYKLVRLRYVDDQPNVLVTTYVPCRLFEHLSEVDFEKESLYQTFHKEGRDITSIQRKLDVILADETCADLLDVKNGDPLFYFHSTGYDESHTAIEYSIAKYRGDRNSFVFQLSNNVYYS</sequence>
<dbReference type="GO" id="GO:0003677">
    <property type="term" value="F:DNA binding"/>
    <property type="evidence" value="ECO:0007669"/>
    <property type="project" value="UniProtKB-KW"/>
</dbReference>
<proteinExistence type="predicted"/>
<evidence type="ECO:0000313" key="4">
    <source>
        <dbReference type="EMBL" id="CUM89575.1"/>
    </source>
</evidence>
<dbReference type="Pfam" id="PF07702">
    <property type="entry name" value="UTRA"/>
    <property type="match status" value="1"/>
</dbReference>
<dbReference type="CDD" id="cd07377">
    <property type="entry name" value="WHTH_GntR"/>
    <property type="match status" value="1"/>
</dbReference>
<dbReference type="Proteomes" id="UP000095598">
    <property type="component" value="Unassembled WGS sequence"/>
</dbReference>
<dbReference type="InterPro" id="IPR000524">
    <property type="entry name" value="Tscrpt_reg_HTH_GntR"/>
</dbReference>
<evidence type="ECO:0000256" key="3">
    <source>
        <dbReference type="ARBA" id="ARBA00023163"/>
    </source>
</evidence>
<dbReference type="RefSeq" id="WP_009203937.1">
    <property type="nucleotide sequence ID" value="NZ_BAABYN010000001.1"/>
</dbReference>
<dbReference type="PANTHER" id="PTHR44846">
    <property type="entry name" value="MANNOSYL-D-GLYCERATE TRANSPORT/METABOLISM SYSTEM REPRESSOR MNGR-RELATED"/>
    <property type="match status" value="1"/>
</dbReference>
<dbReference type="PANTHER" id="PTHR44846:SF1">
    <property type="entry name" value="MANNOSYL-D-GLYCERATE TRANSPORT_METABOLISM SYSTEM REPRESSOR MNGR-RELATED"/>
    <property type="match status" value="1"/>
</dbReference>
<dbReference type="SMART" id="SM00866">
    <property type="entry name" value="UTRA"/>
    <property type="match status" value="1"/>
</dbReference>
<keyword evidence="3" id="KW-0804">Transcription</keyword>
<dbReference type="AlphaFoldDB" id="A0A173SIK5"/>
<reference evidence="4 5" key="1">
    <citation type="submission" date="2015-09" db="EMBL/GenBank/DDBJ databases">
        <authorList>
            <consortium name="Pathogen Informatics"/>
        </authorList>
    </citation>
    <scope>NUCLEOTIDE SEQUENCE [LARGE SCALE GENOMIC DNA]</scope>
    <source>
        <strain evidence="4 5">2789STDY5608868</strain>
    </source>
</reference>
<dbReference type="InterPro" id="IPR028978">
    <property type="entry name" value="Chorismate_lyase_/UTRA_dom_sf"/>
</dbReference>
<dbReference type="InterPro" id="IPR011663">
    <property type="entry name" value="UTRA"/>
</dbReference>
<protein>
    <submittedName>
        <fullName evidence="4">HTH-type transcriptional repressor yvoA</fullName>
    </submittedName>
</protein>
<dbReference type="Gene3D" id="1.10.10.10">
    <property type="entry name" value="Winged helix-like DNA-binding domain superfamily/Winged helix DNA-binding domain"/>
    <property type="match status" value="1"/>
</dbReference>
<dbReference type="Gene3D" id="3.40.1410.10">
    <property type="entry name" value="Chorismate lyase-like"/>
    <property type="match status" value="1"/>
</dbReference>
<evidence type="ECO:0000256" key="2">
    <source>
        <dbReference type="ARBA" id="ARBA00023125"/>
    </source>
</evidence>
<keyword evidence="2" id="KW-0238">DNA-binding</keyword>
<evidence type="ECO:0000313" key="5">
    <source>
        <dbReference type="Proteomes" id="UP000095598"/>
    </source>
</evidence>
<dbReference type="EMBL" id="CYXT01000007">
    <property type="protein sequence ID" value="CUM89575.1"/>
    <property type="molecule type" value="Genomic_DNA"/>
</dbReference>
<dbReference type="InterPro" id="IPR036388">
    <property type="entry name" value="WH-like_DNA-bd_sf"/>
</dbReference>
<dbReference type="SUPFAM" id="SSF46785">
    <property type="entry name" value="Winged helix' DNA-binding domain"/>
    <property type="match status" value="1"/>
</dbReference>
<organism evidence="4 5">
    <name type="scientific">Anaerostipes hadrus</name>
    <dbReference type="NCBI Taxonomy" id="649756"/>
    <lineage>
        <taxon>Bacteria</taxon>
        <taxon>Bacillati</taxon>
        <taxon>Bacillota</taxon>
        <taxon>Clostridia</taxon>
        <taxon>Lachnospirales</taxon>
        <taxon>Lachnospiraceae</taxon>
        <taxon>Anaerostipes</taxon>
    </lineage>
</organism>
<evidence type="ECO:0000256" key="1">
    <source>
        <dbReference type="ARBA" id="ARBA00023015"/>
    </source>
</evidence>